<evidence type="ECO:0000256" key="1">
    <source>
        <dbReference type="SAM" id="MobiDB-lite"/>
    </source>
</evidence>
<evidence type="ECO:0000313" key="2">
    <source>
        <dbReference type="EMBL" id="MCF2531859.1"/>
    </source>
</evidence>
<dbReference type="EMBL" id="JAKFHA010000027">
    <property type="protein sequence ID" value="MCF2531859.1"/>
    <property type="molecule type" value="Genomic_DNA"/>
</dbReference>
<dbReference type="AlphaFoldDB" id="A0AA41Q5B9"/>
<keyword evidence="3" id="KW-1185">Reference proteome</keyword>
<dbReference type="RefSeq" id="WP_235056508.1">
    <property type="nucleotide sequence ID" value="NZ_JAKFHA010000027.1"/>
</dbReference>
<dbReference type="Proteomes" id="UP001165378">
    <property type="component" value="Unassembled WGS sequence"/>
</dbReference>
<accession>A0AA41Q5B9</accession>
<name>A0AA41Q5B9_9ACTN</name>
<proteinExistence type="predicted"/>
<reference evidence="2" key="1">
    <citation type="submission" date="2022-01" db="EMBL/GenBank/DDBJ databases">
        <title>Genome-Based Taxonomic Classification of the Phylum Actinobacteria.</title>
        <authorList>
            <person name="Gao Y."/>
        </authorList>
    </citation>
    <scope>NUCLEOTIDE SEQUENCE</scope>
    <source>
        <strain evidence="2">KLBMP 8922</strain>
    </source>
</reference>
<evidence type="ECO:0000313" key="3">
    <source>
        <dbReference type="Proteomes" id="UP001165378"/>
    </source>
</evidence>
<organism evidence="2 3">
    <name type="scientific">Yinghuangia soli</name>
    <dbReference type="NCBI Taxonomy" id="2908204"/>
    <lineage>
        <taxon>Bacteria</taxon>
        <taxon>Bacillati</taxon>
        <taxon>Actinomycetota</taxon>
        <taxon>Actinomycetes</taxon>
        <taxon>Kitasatosporales</taxon>
        <taxon>Streptomycetaceae</taxon>
        <taxon>Yinghuangia</taxon>
    </lineage>
</organism>
<feature type="region of interest" description="Disordered" evidence="1">
    <location>
        <begin position="1"/>
        <end position="20"/>
    </location>
</feature>
<gene>
    <name evidence="2" type="ORF">LZ495_32230</name>
</gene>
<protein>
    <submittedName>
        <fullName evidence="2">Uncharacterized protein</fullName>
    </submittedName>
</protein>
<comment type="caution">
    <text evidence="2">The sequence shown here is derived from an EMBL/GenBank/DDBJ whole genome shotgun (WGS) entry which is preliminary data.</text>
</comment>
<sequence length="87" mass="9562">MDDGPPDSPEHFDDPPPGFPRDLTVVCQTCDGDGWRYVGRAAVIGGRVAAVGKQEACMVCEAVGRHRWTTGPGAWVKRHERRPIPEH</sequence>